<reference evidence="3" key="2">
    <citation type="submission" date="2014-09" db="EMBL/GenBank/DDBJ databases">
        <authorList>
            <person name="Mudge J."/>
            <person name="Ramaraj T."/>
            <person name="Lindquist I.E."/>
            <person name="Bharti A.K."/>
            <person name="Sundararajan A."/>
            <person name="Cameron C.T."/>
            <person name="Woodward J.E."/>
            <person name="May G.D."/>
            <person name="Brubaker C."/>
            <person name="Broadhvest J."/>
            <person name="Wilkins T.A."/>
        </authorList>
    </citation>
    <scope>NUCLEOTIDE SEQUENCE</scope>
    <source>
        <strain evidence="3">cv. AKA8401</strain>
    </source>
</reference>
<dbReference type="EMBL" id="KN438412">
    <property type="protein sequence ID" value="KHG26769.1"/>
    <property type="molecule type" value="Genomic_DNA"/>
</dbReference>
<organism evidence="1 3">
    <name type="scientific">Gossypium arboreum</name>
    <name type="common">Tree cotton</name>
    <name type="synonym">Gossypium nanking</name>
    <dbReference type="NCBI Taxonomy" id="29729"/>
    <lineage>
        <taxon>Eukaryota</taxon>
        <taxon>Viridiplantae</taxon>
        <taxon>Streptophyta</taxon>
        <taxon>Embryophyta</taxon>
        <taxon>Tracheophyta</taxon>
        <taxon>Spermatophyta</taxon>
        <taxon>Magnoliopsida</taxon>
        <taxon>eudicotyledons</taxon>
        <taxon>Gunneridae</taxon>
        <taxon>Pentapetalae</taxon>
        <taxon>rosids</taxon>
        <taxon>malvids</taxon>
        <taxon>Malvales</taxon>
        <taxon>Malvaceae</taxon>
        <taxon>Malvoideae</taxon>
        <taxon>Gossypium</taxon>
    </lineage>
</organism>
<dbReference type="Proteomes" id="UP000032142">
    <property type="component" value="Unassembled WGS sequence"/>
</dbReference>
<evidence type="ECO:0000313" key="1">
    <source>
        <dbReference type="EMBL" id="KHG26769.1"/>
    </source>
</evidence>
<name>A0A0B0PQQ0_GOSAR</name>
<accession>A0A0B0PQQ0</accession>
<keyword evidence="3" id="KW-1185">Reference proteome</keyword>
<gene>
    <name evidence="1" type="ORF">F383_33520</name>
    <name evidence="2" type="ORF">F383_34608</name>
</gene>
<evidence type="ECO:0000313" key="2">
    <source>
        <dbReference type="EMBL" id="KHG27694.1"/>
    </source>
</evidence>
<protein>
    <submittedName>
        <fullName evidence="1">Uncharacterized protein</fullName>
    </submittedName>
</protein>
<evidence type="ECO:0000313" key="3">
    <source>
        <dbReference type="Proteomes" id="UP000032142"/>
    </source>
</evidence>
<sequence length="8" mass="1047">MDLDRRKN</sequence>
<dbReference type="EMBL" id="KN442099">
    <property type="protein sequence ID" value="KHG27694.1"/>
    <property type="molecule type" value="Genomic_DNA"/>
</dbReference>
<proteinExistence type="predicted"/>
<reference evidence="1" key="1">
    <citation type="submission" date="2014-09" db="EMBL/GenBank/DDBJ databases">
        <title>G. arboreum L. cv. AKA8401 A2 genome assembly version 1.0.</title>
        <authorList>
            <person name="Mudge J."/>
            <person name="Ramaraj T."/>
            <person name="Lindquist I.E."/>
            <person name="Bharti A.K."/>
            <person name="Sundararajan A."/>
            <person name="Cameron C.T."/>
            <person name="Woodward J.E."/>
            <person name="May G.D."/>
            <person name="Brubaker C."/>
            <person name="Broadhvest J."/>
            <person name="Wilkins T.A."/>
        </authorList>
    </citation>
    <scope>NUCLEOTIDE SEQUENCE</scope>
</reference>